<reference evidence="2 3" key="1">
    <citation type="submission" date="2014-02" db="EMBL/GenBank/DDBJ databases">
        <title>Single nucleus genome sequencing reveals high similarity among nuclei of an endomycorrhizal fungus.</title>
        <authorList>
            <person name="Lin K."/>
            <person name="Geurts R."/>
            <person name="Zhang Z."/>
            <person name="Limpens E."/>
            <person name="Saunders D.G."/>
            <person name="Mu D."/>
            <person name="Pang E."/>
            <person name="Cao H."/>
            <person name="Cha H."/>
            <person name="Lin T."/>
            <person name="Zhou Q."/>
            <person name="Shang Y."/>
            <person name="Li Y."/>
            <person name="Ivanov S."/>
            <person name="Sharma T."/>
            <person name="Velzen R.V."/>
            <person name="Ruijter N.D."/>
            <person name="Aanen D.K."/>
            <person name="Win J."/>
            <person name="Kamoun S."/>
            <person name="Bisseling T."/>
            <person name="Huang S."/>
        </authorList>
    </citation>
    <scope>NUCLEOTIDE SEQUENCE [LARGE SCALE GENOMIC DNA]</scope>
    <source>
        <strain evidence="3">DAOM197198w</strain>
    </source>
</reference>
<dbReference type="GO" id="GO:0071819">
    <property type="term" value="C:DUBm complex"/>
    <property type="evidence" value="ECO:0007669"/>
    <property type="project" value="UniProtKB-UniRule"/>
</dbReference>
<evidence type="ECO:0000256" key="1">
    <source>
        <dbReference type="HAMAP-Rule" id="MF_03046"/>
    </source>
</evidence>
<organism evidence="2 3">
    <name type="scientific">Rhizophagus irregularis (strain DAOM 197198w)</name>
    <name type="common">Glomus intraradices</name>
    <dbReference type="NCBI Taxonomy" id="1432141"/>
    <lineage>
        <taxon>Eukaryota</taxon>
        <taxon>Fungi</taxon>
        <taxon>Fungi incertae sedis</taxon>
        <taxon>Mucoromycota</taxon>
        <taxon>Glomeromycotina</taxon>
        <taxon>Glomeromycetes</taxon>
        <taxon>Glomerales</taxon>
        <taxon>Glomeraceae</taxon>
        <taxon>Rhizophagus</taxon>
    </lineage>
</organism>
<accession>A0A015LB11</accession>
<keyword evidence="1" id="KW-0811">Translocation</keyword>
<dbReference type="STRING" id="1432141.A0A015LB11"/>
<dbReference type="GO" id="GO:0003713">
    <property type="term" value="F:transcription coactivator activity"/>
    <property type="evidence" value="ECO:0007669"/>
    <property type="project" value="UniProtKB-UniRule"/>
</dbReference>
<comment type="caution">
    <text evidence="2">The sequence shown here is derived from an EMBL/GenBank/DDBJ whole genome shotgun (WGS) entry which is preliminary data.</text>
</comment>
<keyword evidence="1" id="KW-0653">Protein transport</keyword>
<dbReference type="InterPro" id="IPR038212">
    <property type="entry name" value="TF_EnY2_sf"/>
</dbReference>
<dbReference type="HOGENOM" id="CLU_134052_1_1_1"/>
<dbReference type="GO" id="GO:0000932">
    <property type="term" value="C:P-body"/>
    <property type="evidence" value="ECO:0007669"/>
    <property type="project" value="UniProtKB-SubCell"/>
</dbReference>
<comment type="subcellular location">
    <subcellularLocation>
        <location evidence="1">Nucleus</location>
        <location evidence="1">Nucleoplasm</location>
    </subcellularLocation>
    <subcellularLocation>
        <location evidence="1">Cytoplasm</location>
        <location evidence="1">P-body</location>
    </subcellularLocation>
</comment>
<dbReference type="Pfam" id="PF10163">
    <property type="entry name" value="EnY2"/>
    <property type="match status" value="1"/>
</dbReference>
<proteinExistence type="inferred from homology"/>
<dbReference type="InterPro" id="IPR018783">
    <property type="entry name" value="TF_ENY2"/>
</dbReference>
<keyword evidence="1" id="KW-0805">Transcription regulation</keyword>
<comment type="similarity">
    <text evidence="1">Belongs to the ENY2 family.</text>
</comment>
<gene>
    <name evidence="1" type="primary">SUS1</name>
    <name evidence="2" type="ORF">RirG_093790</name>
</gene>
<dbReference type="Gene3D" id="1.10.246.140">
    <property type="match status" value="1"/>
</dbReference>
<keyword evidence="1" id="KW-0509">mRNA transport</keyword>
<dbReference type="PANTHER" id="PTHR12514">
    <property type="entry name" value="ENHANCER OF YELLOW 2 TRANSCRIPTION FACTOR"/>
    <property type="match status" value="1"/>
</dbReference>
<dbReference type="GO" id="GO:0005643">
    <property type="term" value="C:nuclear pore"/>
    <property type="evidence" value="ECO:0007669"/>
    <property type="project" value="UniProtKB-UniRule"/>
</dbReference>
<protein>
    <recommendedName>
        <fullName evidence="1">Transcription and mRNA export factor SUS1</fullName>
    </recommendedName>
</protein>
<dbReference type="AlphaFoldDB" id="A0A015LB11"/>
<keyword evidence="1" id="KW-0156">Chromatin regulator</keyword>
<dbReference type="OrthoDB" id="6221744at2759"/>
<dbReference type="GO" id="GO:0006406">
    <property type="term" value="P:mRNA export from nucleus"/>
    <property type="evidence" value="ECO:0007669"/>
    <property type="project" value="UniProtKB-UniRule"/>
</dbReference>
<dbReference type="GO" id="GO:0006325">
    <property type="term" value="P:chromatin organization"/>
    <property type="evidence" value="ECO:0007669"/>
    <property type="project" value="UniProtKB-KW"/>
</dbReference>
<keyword evidence="1" id="KW-0539">Nucleus</keyword>
<dbReference type="EMBL" id="JEMT01016792">
    <property type="protein sequence ID" value="EXX69691.1"/>
    <property type="molecule type" value="Genomic_DNA"/>
</dbReference>
<keyword evidence="1" id="KW-0010">Activator</keyword>
<keyword evidence="1" id="KW-0963">Cytoplasm</keyword>
<keyword evidence="1" id="KW-0804">Transcription</keyword>
<keyword evidence="1" id="KW-0813">Transport</keyword>
<comment type="function">
    <text evidence="1">Involved in mRNA export coupled transcription activation by association with both the TREX-2 and the SAGA complexes. At the promoters, SAGA is required for recruitment of the basal transcription machinery. It influences RNA polymerase II transcriptional activity through different activities such as TBP interaction and promoter selectivity, interaction with transcription activators, and chromatin modification through histone acetylation and deubiquitination. Within the SAGA complex, participates to a subcomplex required for deubiquitination of H2B and for the maintenance of steady-state H3 methylation levels. The TREX-2 complex functions in docking export-competent ribonucleoprotein particles (mRNPs) to the nuclear entrance of the nuclear pore complex (nuclear basket). TREX-2 participates in mRNA export and accurate chromatin positioning in the nucleus by tethering genes to the nuclear periphery. May also be involved in cytoplasmic mRNA decay by interaction with components of P-bodies.</text>
</comment>
<dbReference type="GO" id="GO:0070390">
    <property type="term" value="C:transcription export complex 2"/>
    <property type="evidence" value="ECO:0007669"/>
    <property type="project" value="UniProtKB-UniRule"/>
</dbReference>
<comment type="subunit">
    <text evidence="1">Component of the nuclear pore complex (NPC)-associated TREX-2 complex (transcription and export complex 2), composed of at least SUS1, SAC3, THP1, SEM1, and CDC31. TREX-2 contains 2 SUS1 chains. The TREX-2 complex interacts with the nucleoporin NUP1. Component of the 1.8 MDa SAGA transcription coactivator-HAT complex. SAGA is built of 5 distinct domains with specialized functions. Within the SAGA complex, SUS1, SGF11, SGF73 and UBP8 form an additional subcomplex of SAGA called the DUB module (deubiquitination module). Interacts directly with THP1, SAC3, SGF11, and with the RNA polymerase II.</text>
</comment>
<dbReference type="GO" id="GO:0000124">
    <property type="term" value="C:SAGA complex"/>
    <property type="evidence" value="ECO:0007669"/>
    <property type="project" value="UniProtKB-UniRule"/>
</dbReference>
<keyword evidence="3" id="KW-1185">Reference proteome</keyword>
<dbReference type="HAMAP" id="MF_03046">
    <property type="entry name" value="ENY2_Sus1"/>
    <property type="match status" value="1"/>
</dbReference>
<dbReference type="GO" id="GO:0006368">
    <property type="term" value="P:transcription elongation by RNA polymerase II"/>
    <property type="evidence" value="ECO:0007669"/>
    <property type="project" value="UniProtKB-UniRule"/>
</dbReference>
<dbReference type="GO" id="GO:0005654">
    <property type="term" value="C:nucleoplasm"/>
    <property type="evidence" value="ECO:0007669"/>
    <property type="project" value="UniProtKB-SubCell"/>
</dbReference>
<name>A0A015LB11_RHIIW</name>
<evidence type="ECO:0000313" key="2">
    <source>
        <dbReference type="EMBL" id="EXX69691.1"/>
    </source>
</evidence>
<dbReference type="GO" id="GO:0015031">
    <property type="term" value="P:protein transport"/>
    <property type="evidence" value="ECO:0007669"/>
    <property type="project" value="UniProtKB-KW"/>
</dbReference>
<dbReference type="Proteomes" id="UP000022910">
    <property type="component" value="Unassembled WGS sequence"/>
</dbReference>
<evidence type="ECO:0000313" key="3">
    <source>
        <dbReference type="Proteomes" id="UP000022910"/>
    </source>
</evidence>
<dbReference type="OMA" id="RLMCRNI"/>
<sequence length="105" mass="12450">MSESENEQKLASELKSRILETQERNKLKRLLTKRLRDCGWKDKIKKRCVDKIRTEGVENIKLDQLEEYVLKHGREAVPDDVKVEMLQQISSYLDKHVSQLEKNIK</sequence>